<dbReference type="Proteomes" id="UP001148737">
    <property type="component" value="Unassembled WGS sequence"/>
</dbReference>
<accession>A0ACC1QVP3</accession>
<keyword evidence="2" id="KW-1185">Reference proteome</keyword>
<gene>
    <name evidence="1" type="ORF">NLG97_g5428</name>
</gene>
<name>A0ACC1QVP3_9HYPO</name>
<proteinExistence type="predicted"/>
<comment type="caution">
    <text evidence="1">The sequence shown here is derived from an EMBL/GenBank/DDBJ whole genome shotgun (WGS) entry which is preliminary data.</text>
</comment>
<sequence>MSQAKQTPTRPPLIKERYELLGHVSLGVSSYEKAKLFYDAIMTALGGHCMFENAREGVLGYGPAWNPEAEPLNIFERPNSAPAGQGFHLAFNAPSRESVRQFWESAMQHGGTDEGKWGPRKEYGKYYYAAFVRDPDGNKLEAVFQDVHEENAEDELKFTLMRSILRRWDERNDADRAGLSNTLKSMSTVELQEKLDKMF</sequence>
<evidence type="ECO:0000313" key="2">
    <source>
        <dbReference type="Proteomes" id="UP001148737"/>
    </source>
</evidence>
<dbReference type="EMBL" id="JANAKD010000608">
    <property type="protein sequence ID" value="KAJ3492301.1"/>
    <property type="molecule type" value="Genomic_DNA"/>
</dbReference>
<protein>
    <submittedName>
        <fullName evidence="1">Uncharacterized protein</fullName>
    </submittedName>
</protein>
<reference evidence="1" key="1">
    <citation type="submission" date="2022-07" db="EMBL/GenBank/DDBJ databases">
        <title>Genome Sequence of Lecanicillium saksenae.</title>
        <authorList>
            <person name="Buettner E."/>
        </authorList>
    </citation>
    <scope>NUCLEOTIDE SEQUENCE</scope>
    <source>
        <strain evidence="1">VT-O1</strain>
    </source>
</reference>
<organism evidence="1 2">
    <name type="scientific">Lecanicillium saksenae</name>
    <dbReference type="NCBI Taxonomy" id="468837"/>
    <lineage>
        <taxon>Eukaryota</taxon>
        <taxon>Fungi</taxon>
        <taxon>Dikarya</taxon>
        <taxon>Ascomycota</taxon>
        <taxon>Pezizomycotina</taxon>
        <taxon>Sordariomycetes</taxon>
        <taxon>Hypocreomycetidae</taxon>
        <taxon>Hypocreales</taxon>
        <taxon>Cordycipitaceae</taxon>
        <taxon>Lecanicillium</taxon>
    </lineage>
</organism>
<evidence type="ECO:0000313" key="1">
    <source>
        <dbReference type="EMBL" id="KAJ3492301.1"/>
    </source>
</evidence>